<dbReference type="AlphaFoldDB" id="A0AAD5DXI9"/>
<dbReference type="Proteomes" id="UP001205105">
    <property type="component" value="Unassembled WGS sequence"/>
</dbReference>
<dbReference type="PANTHER" id="PTHR45274">
    <property type="entry name" value="NAD(P)-BINDING ROSSMANN-FOLD SUPERFAMILY PROTEIN"/>
    <property type="match status" value="1"/>
</dbReference>
<dbReference type="InterPro" id="IPR036291">
    <property type="entry name" value="NAD(P)-bd_dom_sf"/>
</dbReference>
<sequence length="342" mass="35473">MLLAAAAGAAALWAAWTLLRFARADADLTLLSKRAPPPHAWRGKVVWIVGASQGLGEALARYWAEAGARLILSSRSLDKLEASRRVVKQHCCQHVAEGDVVLLPLDLVGDSAGLEAAAKAAFAAFDGAGVDYVVHNAGKCASQHAAAEDTSPEVAAALLNLNLEGPLGLARATLPHMVGQGRGQHVIVASMSAVVPSPGQAVYAAAKAGLRAYFQSMASELGVGATICCPGPLATGGDGKPRLVYGPKGLIQQAATGMSKKRVGTARAADLIARAAYHKLDECWIAYHPVLLLGYLMQYTPSLGMAVLKRVGPARAQALKEGRSGYDTAALIKSASETSLRG</sequence>
<evidence type="ECO:0000313" key="2">
    <source>
        <dbReference type="Proteomes" id="UP001205105"/>
    </source>
</evidence>
<dbReference type="InterPro" id="IPR002347">
    <property type="entry name" value="SDR_fam"/>
</dbReference>
<reference evidence="1" key="1">
    <citation type="submission" date="2020-11" db="EMBL/GenBank/DDBJ databases">
        <title>Chlorella ohadii genome sequencing and assembly.</title>
        <authorList>
            <person name="Murik O."/>
            <person name="Treves H."/>
            <person name="Kedem I."/>
            <person name="Shotland Y."/>
            <person name="Kaplan A."/>
        </authorList>
    </citation>
    <scope>NUCLEOTIDE SEQUENCE</scope>
    <source>
        <strain evidence="1">1</strain>
    </source>
</reference>
<keyword evidence="2" id="KW-1185">Reference proteome</keyword>
<accession>A0AAD5DXI9</accession>
<organism evidence="1 2">
    <name type="scientific">Chlorella ohadii</name>
    <dbReference type="NCBI Taxonomy" id="2649997"/>
    <lineage>
        <taxon>Eukaryota</taxon>
        <taxon>Viridiplantae</taxon>
        <taxon>Chlorophyta</taxon>
        <taxon>core chlorophytes</taxon>
        <taxon>Trebouxiophyceae</taxon>
        <taxon>Chlorellales</taxon>
        <taxon>Chlorellaceae</taxon>
        <taxon>Chlorella clade</taxon>
        <taxon>Chlorella</taxon>
    </lineage>
</organism>
<dbReference type="Pfam" id="PF00106">
    <property type="entry name" value="adh_short"/>
    <property type="match status" value="1"/>
</dbReference>
<dbReference type="InterPro" id="IPR020904">
    <property type="entry name" value="Sc_DH/Rdtase_CS"/>
</dbReference>
<dbReference type="SUPFAM" id="SSF51735">
    <property type="entry name" value="NAD(P)-binding Rossmann-fold domains"/>
    <property type="match status" value="1"/>
</dbReference>
<name>A0AAD5DXI9_9CHLO</name>
<gene>
    <name evidence="1" type="ORF">COHA_000237</name>
</gene>
<evidence type="ECO:0000313" key="1">
    <source>
        <dbReference type="EMBL" id="KAI7846257.1"/>
    </source>
</evidence>
<protein>
    <submittedName>
        <fullName evidence="1">Uncharacterized protein</fullName>
    </submittedName>
</protein>
<dbReference type="EMBL" id="JADXDR010000006">
    <property type="protein sequence ID" value="KAI7846257.1"/>
    <property type="molecule type" value="Genomic_DNA"/>
</dbReference>
<comment type="caution">
    <text evidence="1">The sequence shown here is derived from an EMBL/GenBank/DDBJ whole genome shotgun (WGS) entry which is preliminary data.</text>
</comment>
<dbReference type="PRINTS" id="PR00081">
    <property type="entry name" value="GDHRDH"/>
</dbReference>
<dbReference type="Gene3D" id="3.40.50.720">
    <property type="entry name" value="NAD(P)-binding Rossmann-like Domain"/>
    <property type="match status" value="1"/>
</dbReference>
<proteinExistence type="predicted"/>
<dbReference type="PANTHER" id="PTHR45274:SF2">
    <property type="entry name" value="NAD(P)-BINDING ROSSMANN-FOLD SUPERFAMILY PROTEIN"/>
    <property type="match status" value="1"/>
</dbReference>
<dbReference type="PROSITE" id="PS00061">
    <property type="entry name" value="ADH_SHORT"/>
    <property type="match status" value="1"/>
</dbReference>